<evidence type="ECO:0000256" key="2">
    <source>
        <dbReference type="ARBA" id="ARBA00022803"/>
    </source>
</evidence>
<keyword evidence="4" id="KW-1185">Reference proteome</keyword>
<dbReference type="Pfam" id="PF13424">
    <property type="entry name" value="TPR_12"/>
    <property type="match status" value="1"/>
</dbReference>
<evidence type="ECO:0000313" key="3">
    <source>
        <dbReference type="EMBL" id="CAG7724122.1"/>
    </source>
</evidence>
<dbReference type="Pfam" id="PF13374">
    <property type="entry name" value="TPR_10"/>
    <property type="match status" value="1"/>
</dbReference>
<accession>A0A8J2JSQ6</accession>
<protein>
    <recommendedName>
        <fullName evidence="5">Kinesin light chain</fullName>
    </recommendedName>
</protein>
<evidence type="ECO:0000256" key="1">
    <source>
        <dbReference type="ARBA" id="ARBA00022737"/>
    </source>
</evidence>
<sequence>MVLNAMGKYESALELSKEVLTKNPKSQERTDSAVIQASINQASILFHMGRYMEALELTNRILLDRDHMSKWNLYTSERLAATILHREQKLGSALLKLSFLELMSKNSLPEKTPFNLSVLHDIGKILVDLGELAEALVICEEVIEKHKLVIKSSHPEMLNVRMTLADVIMKQGDHKNALKMFQEILHQRQDKFGECHRETADTQIKISVVLELQGKVEEAINFAQAGLNMSEVSLIRRTLIKSYGLSGLIHPSAPPPSYR</sequence>
<evidence type="ECO:0000313" key="4">
    <source>
        <dbReference type="Proteomes" id="UP000708208"/>
    </source>
</evidence>
<dbReference type="Proteomes" id="UP000708208">
    <property type="component" value="Unassembled WGS sequence"/>
</dbReference>
<proteinExistence type="predicted"/>
<dbReference type="SMART" id="SM00028">
    <property type="entry name" value="TPR"/>
    <property type="match status" value="4"/>
</dbReference>
<dbReference type="EMBL" id="CAJVCH010105886">
    <property type="protein sequence ID" value="CAG7724122.1"/>
    <property type="molecule type" value="Genomic_DNA"/>
</dbReference>
<name>A0A8J2JSQ6_9HEXA</name>
<dbReference type="AlphaFoldDB" id="A0A8J2JSQ6"/>
<organism evidence="3 4">
    <name type="scientific">Allacma fusca</name>
    <dbReference type="NCBI Taxonomy" id="39272"/>
    <lineage>
        <taxon>Eukaryota</taxon>
        <taxon>Metazoa</taxon>
        <taxon>Ecdysozoa</taxon>
        <taxon>Arthropoda</taxon>
        <taxon>Hexapoda</taxon>
        <taxon>Collembola</taxon>
        <taxon>Symphypleona</taxon>
        <taxon>Sminthuridae</taxon>
        <taxon>Allacma</taxon>
    </lineage>
</organism>
<comment type="caution">
    <text evidence="3">The sequence shown here is derived from an EMBL/GenBank/DDBJ whole genome shotgun (WGS) entry which is preliminary data.</text>
</comment>
<dbReference type="PANTHER" id="PTHR45641">
    <property type="entry name" value="TETRATRICOPEPTIDE REPEAT PROTEIN (AFU_ORTHOLOGUE AFUA_6G03870)"/>
    <property type="match status" value="1"/>
</dbReference>
<gene>
    <name evidence="3" type="ORF">AFUS01_LOCUS13159</name>
</gene>
<keyword evidence="1" id="KW-0677">Repeat</keyword>
<reference evidence="3" key="1">
    <citation type="submission" date="2021-06" db="EMBL/GenBank/DDBJ databases">
        <authorList>
            <person name="Hodson N. C."/>
            <person name="Mongue J. A."/>
            <person name="Jaron S. K."/>
        </authorList>
    </citation>
    <scope>NUCLEOTIDE SEQUENCE</scope>
</reference>
<keyword evidence="2" id="KW-0802">TPR repeat</keyword>
<evidence type="ECO:0008006" key="5">
    <source>
        <dbReference type="Google" id="ProtNLM"/>
    </source>
</evidence>
<dbReference type="OrthoDB" id="3034142at2759"/>
<dbReference type="PANTHER" id="PTHR45641:SF19">
    <property type="entry name" value="NEPHROCYSTIN-3"/>
    <property type="match status" value="1"/>
</dbReference>
<dbReference type="InterPro" id="IPR019734">
    <property type="entry name" value="TPR_rpt"/>
</dbReference>